<keyword evidence="2" id="KW-1185">Reference proteome</keyword>
<reference evidence="3" key="1">
    <citation type="submission" date="2016-06" db="UniProtKB">
        <authorList>
            <consortium name="WormBaseParasite"/>
        </authorList>
    </citation>
    <scope>IDENTIFICATION</scope>
</reference>
<dbReference type="EMBL" id="UZAM01010142">
    <property type="protein sequence ID" value="VDP11096.1"/>
    <property type="molecule type" value="Genomic_DNA"/>
</dbReference>
<evidence type="ECO:0000313" key="1">
    <source>
        <dbReference type="EMBL" id="VDP11096.1"/>
    </source>
</evidence>
<gene>
    <name evidence="1" type="ORF">SBAD_LOCUS6904</name>
</gene>
<proteinExistence type="predicted"/>
<accession>A0A183ITF7</accession>
<evidence type="ECO:0000313" key="3">
    <source>
        <dbReference type="WBParaSite" id="SBAD_0000716901-mRNA-1"/>
    </source>
</evidence>
<reference evidence="1 2" key="2">
    <citation type="submission" date="2018-11" db="EMBL/GenBank/DDBJ databases">
        <authorList>
            <consortium name="Pathogen Informatics"/>
        </authorList>
    </citation>
    <scope>NUCLEOTIDE SEQUENCE [LARGE SCALE GENOMIC DNA]</scope>
</reference>
<dbReference type="AlphaFoldDB" id="A0A183ITF7"/>
<sequence length="151" mass="16388">MDTARSEGTLTASQSMDSVNLVPEEEGQLVRLALGSVVATRDRPNRLAVRPSVRCRECANCSSIVASHRGIVRLSRGPILGGHFFCYDLILKTCITWRPVVPVFCDKKLTFTNDSAAVVHVRVSLGFAFGSLAAAIMSSARLPREMALIVK</sequence>
<dbReference type="Proteomes" id="UP000270296">
    <property type="component" value="Unassembled WGS sequence"/>
</dbReference>
<dbReference type="WBParaSite" id="SBAD_0000716901-mRNA-1">
    <property type="protein sequence ID" value="SBAD_0000716901-mRNA-1"/>
    <property type="gene ID" value="SBAD_0000716901"/>
</dbReference>
<organism evidence="3">
    <name type="scientific">Soboliphyme baturini</name>
    <dbReference type="NCBI Taxonomy" id="241478"/>
    <lineage>
        <taxon>Eukaryota</taxon>
        <taxon>Metazoa</taxon>
        <taxon>Ecdysozoa</taxon>
        <taxon>Nematoda</taxon>
        <taxon>Enoplea</taxon>
        <taxon>Dorylaimia</taxon>
        <taxon>Dioctophymatida</taxon>
        <taxon>Dioctophymatoidea</taxon>
        <taxon>Soboliphymatidae</taxon>
        <taxon>Soboliphyme</taxon>
    </lineage>
</organism>
<name>A0A183ITF7_9BILA</name>
<protein>
    <submittedName>
        <fullName evidence="3">ADH_N domain-containing protein</fullName>
    </submittedName>
</protein>
<evidence type="ECO:0000313" key="2">
    <source>
        <dbReference type="Proteomes" id="UP000270296"/>
    </source>
</evidence>